<keyword evidence="2" id="KW-1185">Reference proteome</keyword>
<name>A0A235EGI1_9BURK</name>
<organism evidence="1 2">
    <name type="scientific">Acidovorax kalamii</name>
    <dbReference type="NCBI Taxonomy" id="2004485"/>
    <lineage>
        <taxon>Bacteria</taxon>
        <taxon>Pseudomonadati</taxon>
        <taxon>Pseudomonadota</taxon>
        <taxon>Betaproteobacteria</taxon>
        <taxon>Burkholderiales</taxon>
        <taxon>Comamonadaceae</taxon>
        <taxon>Acidovorax</taxon>
    </lineage>
</organism>
<evidence type="ECO:0000313" key="2">
    <source>
        <dbReference type="Proteomes" id="UP000215441"/>
    </source>
</evidence>
<evidence type="ECO:0000313" key="1">
    <source>
        <dbReference type="EMBL" id="OYD48090.1"/>
    </source>
</evidence>
<reference evidence="1 2" key="1">
    <citation type="submission" date="2017-07" db="EMBL/GenBank/DDBJ databases">
        <title>Acidovorax KNDSW TSA 6 genome sequence and assembly.</title>
        <authorList>
            <person name="Mayilraj S."/>
        </authorList>
    </citation>
    <scope>NUCLEOTIDE SEQUENCE [LARGE SCALE GENOMIC DNA]</scope>
    <source>
        <strain evidence="1 2">KNDSW-TSA6</strain>
    </source>
</reference>
<dbReference type="Proteomes" id="UP000215441">
    <property type="component" value="Unassembled WGS sequence"/>
</dbReference>
<dbReference type="EMBL" id="NOIG01000013">
    <property type="protein sequence ID" value="OYD48090.1"/>
    <property type="molecule type" value="Genomic_DNA"/>
</dbReference>
<comment type="caution">
    <text evidence="1">The sequence shown here is derived from an EMBL/GenBank/DDBJ whole genome shotgun (WGS) entry which is preliminary data.</text>
</comment>
<gene>
    <name evidence="1" type="ORF">CBY09_21325</name>
</gene>
<accession>A0A235EGI1</accession>
<sequence length="62" mass="7038">MQDLSLMIQQWADSIQSMLDVVVMGLFSRVVGLQQFVEVEPLNISQCWGQAALPLAWPDTRF</sequence>
<dbReference type="AlphaFoldDB" id="A0A235EGI1"/>
<protein>
    <submittedName>
        <fullName evidence="1">Uncharacterized protein</fullName>
    </submittedName>
</protein>
<proteinExistence type="predicted"/>